<proteinExistence type="inferred from homology"/>
<evidence type="ECO:0000256" key="17">
    <source>
        <dbReference type="ARBA" id="ARBA00047279"/>
    </source>
</evidence>
<comment type="catalytic activity">
    <reaction evidence="17">
        <text>dehydroepiandrosterone 3-sulfate(in) + ATP + H2O = dehydroepiandrosterone 3-sulfate(out) + ADP + phosphate + H(+)</text>
        <dbReference type="Rhea" id="RHEA:61364"/>
        <dbReference type="ChEBI" id="CHEBI:15377"/>
        <dbReference type="ChEBI" id="CHEBI:15378"/>
        <dbReference type="ChEBI" id="CHEBI:30616"/>
        <dbReference type="ChEBI" id="CHEBI:43474"/>
        <dbReference type="ChEBI" id="CHEBI:57905"/>
        <dbReference type="ChEBI" id="CHEBI:456216"/>
    </reaction>
    <physiologicalReaction direction="left-to-right" evidence="17">
        <dbReference type="Rhea" id="RHEA:61365"/>
    </physiologicalReaction>
</comment>
<evidence type="ECO:0000256" key="26">
    <source>
        <dbReference type="ARBA" id="ARBA00051151"/>
    </source>
</evidence>
<dbReference type="EMBL" id="OV696699">
    <property type="protein sequence ID" value="CAH1245127.1"/>
    <property type="molecule type" value="Genomic_DNA"/>
</dbReference>
<evidence type="ECO:0000256" key="24">
    <source>
        <dbReference type="ARBA" id="ARBA00050718"/>
    </source>
</evidence>
<evidence type="ECO:0000256" key="21">
    <source>
        <dbReference type="ARBA" id="ARBA00048665"/>
    </source>
</evidence>
<dbReference type="InterPro" id="IPR030240">
    <property type="entry name" value="ABCC4_TMD1"/>
</dbReference>
<dbReference type="Gene3D" id="3.40.50.300">
    <property type="entry name" value="P-loop containing nucleotide triphosphate hydrolases"/>
    <property type="match status" value="2"/>
</dbReference>
<dbReference type="PROSITE" id="PS50893">
    <property type="entry name" value="ABC_TRANSPORTER_2"/>
    <property type="match status" value="2"/>
</dbReference>
<feature type="transmembrane region" description="Helical" evidence="37">
    <location>
        <begin position="970"/>
        <end position="988"/>
    </location>
</feature>
<comment type="catalytic activity">
    <reaction evidence="23">
        <text>glycoursodeoxycholate(in) + glutathione(in) + ATP + H2O = glycoursodeoxycholate(out) + glutathione(out) + ADP + phosphate + H(+)</text>
        <dbReference type="Rhea" id="RHEA:66416"/>
        <dbReference type="ChEBI" id="CHEBI:15377"/>
        <dbReference type="ChEBI" id="CHEBI:15378"/>
        <dbReference type="ChEBI" id="CHEBI:30616"/>
        <dbReference type="ChEBI" id="CHEBI:43474"/>
        <dbReference type="ChEBI" id="CHEBI:57925"/>
        <dbReference type="ChEBI" id="CHEBI:132030"/>
        <dbReference type="ChEBI" id="CHEBI:456216"/>
    </reaction>
    <physiologicalReaction direction="left-to-right" evidence="23">
        <dbReference type="Rhea" id="RHEA:66417"/>
    </physiologicalReaction>
</comment>
<evidence type="ECO:0000256" key="6">
    <source>
        <dbReference type="ARBA" id="ARBA00022448"/>
    </source>
</evidence>
<feature type="transmembrane region" description="Helical" evidence="37">
    <location>
        <begin position="130"/>
        <end position="153"/>
    </location>
</feature>
<protein>
    <recommendedName>
        <fullName evidence="36">Multidrug resistance-associated protein 4</fullName>
        <ecNumber evidence="5">7.6.2.2</ecNumber>
        <ecNumber evidence="15">7.6.2.3</ecNumber>
    </recommendedName>
</protein>
<dbReference type="EC" id="7.6.2.2" evidence="5"/>
<evidence type="ECO:0000256" key="16">
    <source>
        <dbReference type="ARBA" id="ARBA00034018"/>
    </source>
</evidence>
<comment type="catalytic activity">
    <reaction evidence="34">
        <text>3',5'-cyclic GMP(in) + ATP + H2O = 3',5'-cyclic GMP(out) + ADP + phosphate + H(+)</text>
        <dbReference type="Rhea" id="RHEA:66188"/>
        <dbReference type="ChEBI" id="CHEBI:15377"/>
        <dbReference type="ChEBI" id="CHEBI:15378"/>
        <dbReference type="ChEBI" id="CHEBI:30616"/>
        <dbReference type="ChEBI" id="CHEBI:43474"/>
        <dbReference type="ChEBI" id="CHEBI:57746"/>
        <dbReference type="ChEBI" id="CHEBI:456216"/>
    </reaction>
    <physiologicalReaction direction="left-to-right" evidence="34">
        <dbReference type="Rhea" id="RHEA:66189"/>
    </physiologicalReaction>
</comment>
<dbReference type="PANTHER" id="PTHR24223">
    <property type="entry name" value="ATP-BINDING CASSETTE SUB-FAMILY C"/>
    <property type="match status" value="1"/>
</dbReference>
<name>A0A8J9Z0H3_BRALA</name>
<evidence type="ECO:0000256" key="29">
    <source>
        <dbReference type="ARBA" id="ARBA00051604"/>
    </source>
</evidence>
<feature type="transmembrane region" description="Helical" evidence="37">
    <location>
        <begin position="318"/>
        <end position="338"/>
    </location>
</feature>
<dbReference type="FunFam" id="1.20.1560.10:FF:000027">
    <property type="entry name" value="ATP-binding cassette subfamily C member 4"/>
    <property type="match status" value="1"/>
</dbReference>
<evidence type="ECO:0000256" key="12">
    <source>
        <dbReference type="ARBA" id="ARBA00022989"/>
    </source>
</evidence>
<reference evidence="40" key="1">
    <citation type="submission" date="2022-01" db="EMBL/GenBank/DDBJ databases">
        <authorList>
            <person name="Braso-Vives M."/>
        </authorList>
    </citation>
    <scope>NUCLEOTIDE SEQUENCE</scope>
</reference>
<feature type="domain" description="ABC transporter" evidence="38">
    <location>
        <begin position="412"/>
        <end position="635"/>
    </location>
</feature>
<dbReference type="FunFam" id="3.40.50.300:FF:000482">
    <property type="entry name" value="Multidrug resistance-associated protein member 4"/>
    <property type="match status" value="1"/>
</dbReference>
<dbReference type="CDD" id="cd03250">
    <property type="entry name" value="ABCC_MRP_domain1"/>
    <property type="match status" value="1"/>
</dbReference>
<evidence type="ECO:0000256" key="5">
    <source>
        <dbReference type="ARBA" id="ARBA00012191"/>
    </source>
</evidence>
<evidence type="ECO:0000259" key="38">
    <source>
        <dbReference type="PROSITE" id="PS50893"/>
    </source>
</evidence>
<evidence type="ECO:0000256" key="15">
    <source>
        <dbReference type="ARBA" id="ARBA00024220"/>
    </source>
</evidence>
<evidence type="ECO:0000256" key="1">
    <source>
        <dbReference type="ARBA" id="ARBA00001946"/>
    </source>
</evidence>
<keyword evidence="13" id="KW-0445">Lipid transport</keyword>
<dbReference type="CDD" id="cd18593">
    <property type="entry name" value="ABC_6TM_MRP4_D1_like"/>
    <property type="match status" value="1"/>
</dbReference>
<evidence type="ECO:0000256" key="8">
    <source>
        <dbReference type="ARBA" id="ARBA00022692"/>
    </source>
</evidence>
<comment type="catalytic activity">
    <reaction evidence="31">
        <text>taurocholate(in) + glutathione(in) + ATP + H2O = taurocholate(out) + glutathione(out) + ADP + phosphate + H(+)</text>
        <dbReference type="Rhea" id="RHEA:66404"/>
        <dbReference type="ChEBI" id="CHEBI:15377"/>
        <dbReference type="ChEBI" id="CHEBI:15378"/>
        <dbReference type="ChEBI" id="CHEBI:30616"/>
        <dbReference type="ChEBI" id="CHEBI:36257"/>
        <dbReference type="ChEBI" id="CHEBI:43474"/>
        <dbReference type="ChEBI" id="CHEBI:57925"/>
        <dbReference type="ChEBI" id="CHEBI:456216"/>
    </reaction>
    <physiologicalReaction direction="left-to-right" evidence="31">
        <dbReference type="Rhea" id="RHEA:66405"/>
    </physiologicalReaction>
</comment>
<comment type="catalytic activity">
    <reaction evidence="32">
        <text>glycocholate(in) + glutathione(in) + ATP + H2O = glycocholate(out) + glutathione(out) + ADP + phosphate + H(+)</text>
        <dbReference type="Rhea" id="RHEA:66400"/>
        <dbReference type="ChEBI" id="CHEBI:15377"/>
        <dbReference type="ChEBI" id="CHEBI:15378"/>
        <dbReference type="ChEBI" id="CHEBI:29746"/>
        <dbReference type="ChEBI" id="CHEBI:30616"/>
        <dbReference type="ChEBI" id="CHEBI:43474"/>
        <dbReference type="ChEBI" id="CHEBI:57925"/>
        <dbReference type="ChEBI" id="CHEBI:456216"/>
    </reaction>
    <physiologicalReaction direction="left-to-right" evidence="32">
        <dbReference type="Rhea" id="RHEA:66401"/>
    </physiologicalReaction>
</comment>
<dbReference type="PANTHER" id="PTHR24223:SF456">
    <property type="entry name" value="MULTIDRUG RESISTANCE-ASSOCIATED PROTEIN LETHAL(2)03659"/>
    <property type="match status" value="1"/>
</dbReference>
<evidence type="ECO:0000313" key="41">
    <source>
        <dbReference type="Proteomes" id="UP000838412"/>
    </source>
</evidence>
<dbReference type="InterPro" id="IPR027417">
    <property type="entry name" value="P-loop_NTPase"/>
</dbReference>
<evidence type="ECO:0000256" key="27">
    <source>
        <dbReference type="ARBA" id="ARBA00051287"/>
    </source>
</evidence>
<dbReference type="InterPro" id="IPR003439">
    <property type="entry name" value="ABC_transporter-like_ATP-bd"/>
</dbReference>
<dbReference type="Pfam" id="PF00005">
    <property type="entry name" value="ABC_tran"/>
    <property type="match status" value="2"/>
</dbReference>
<comment type="catalytic activity">
    <reaction evidence="28">
        <text>taurochenodeoxycholate(in) + glutathione(in) + ATP + H2O = taurochenodeoxycholate(out) + glutathione(out) + ADP + phosphate + H(+)</text>
        <dbReference type="Rhea" id="RHEA:66412"/>
        <dbReference type="ChEBI" id="CHEBI:9407"/>
        <dbReference type="ChEBI" id="CHEBI:15377"/>
        <dbReference type="ChEBI" id="CHEBI:15378"/>
        <dbReference type="ChEBI" id="CHEBI:30616"/>
        <dbReference type="ChEBI" id="CHEBI:43474"/>
        <dbReference type="ChEBI" id="CHEBI:57925"/>
        <dbReference type="ChEBI" id="CHEBI:456216"/>
    </reaction>
    <physiologicalReaction direction="left-to-right" evidence="28">
        <dbReference type="Rhea" id="RHEA:66413"/>
    </physiologicalReaction>
</comment>
<dbReference type="InterPro" id="IPR017871">
    <property type="entry name" value="ABC_transporter-like_CS"/>
</dbReference>
<comment type="catalytic activity">
    <reaction evidence="26">
        <text>leukotriene B4(in) + ATP + H2O = leukotriene B4(out) + ADP + phosphate + H(+)</text>
        <dbReference type="Rhea" id="RHEA:66424"/>
        <dbReference type="ChEBI" id="CHEBI:15377"/>
        <dbReference type="ChEBI" id="CHEBI:15378"/>
        <dbReference type="ChEBI" id="CHEBI:30616"/>
        <dbReference type="ChEBI" id="CHEBI:43474"/>
        <dbReference type="ChEBI" id="CHEBI:57461"/>
        <dbReference type="ChEBI" id="CHEBI:456216"/>
    </reaction>
</comment>
<evidence type="ECO:0000256" key="10">
    <source>
        <dbReference type="ARBA" id="ARBA00022840"/>
    </source>
</evidence>
<dbReference type="InterPro" id="IPR003593">
    <property type="entry name" value="AAA+_ATPase"/>
</dbReference>
<dbReference type="Gene3D" id="1.20.1560.10">
    <property type="entry name" value="ABC transporter type 1, transmembrane domain"/>
    <property type="match status" value="2"/>
</dbReference>
<evidence type="ECO:0000256" key="11">
    <source>
        <dbReference type="ARBA" id="ARBA00022967"/>
    </source>
</evidence>
<feature type="transmembrane region" description="Helical" evidence="37">
    <location>
        <begin position="232"/>
        <end position="250"/>
    </location>
</feature>
<feature type="domain" description="ABC transporter" evidence="38">
    <location>
        <begin position="1057"/>
        <end position="1290"/>
    </location>
</feature>
<dbReference type="InterPro" id="IPR047083">
    <property type="entry name" value="ABCC4_TMD2"/>
</dbReference>
<accession>A0A8J9Z0H3</accession>
<evidence type="ECO:0000256" key="31">
    <source>
        <dbReference type="ARBA" id="ARBA00051844"/>
    </source>
</evidence>
<feature type="transmembrane region" description="Helical" evidence="37">
    <location>
        <begin position="851"/>
        <end position="873"/>
    </location>
</feature>
<comment type="catalytic activity">
    <reaction evidence="19">
        <text>17beta-estradiol 17-O-(beta-D-glucuronate)(in) + ATP + H2O = 17beta-estradiol 17-O-(beta-D-glucuronate)(out) + ADP + phosphate + H(+)</text>
        <dbReference type="Rhea" id="RHEA:60128"/>
        <dbReference type="ChEBI" id="CHEBI:15377"/>
        <dbReference type="ChEBI" id="CHEBI:15378"/>
        <dbReference type="ChEBI" id="CHEBI:30616"/>
        <dbReference type="ChEBI" id="CHEBI:43474"/>
        <dbReference type="ChEBI" id="CHEBI:82961"/>
        <dbReference type="ChEBI" id="CHEBI:456216"/>
    </reaction>
    <physiologicalReaction direction="left-to-right" evidence="19">
        <dbReference type="Rhea" id="RHEA:60129"/>
    </physiologicalReaction>
</comment>
<evidence type="ECO:0000256" key="7">
    <source>
        <dbReference type="ARBA" id="ARBA00022475"/>
    </source>
</evidence>
<dbReference type="InterPro" id="IPR050173">
    <property type="entry name" value="ABC_transporter_C-like"/>
</dbReference>
<feature type="transmembrane region" description="Helical" evidence="37">
    <location>
        <begin position="781"/>
        <end position="807"/>
    </location>
</feature>
<dbReference type="GO" id="GO:0015431">
    <property type="term" value="F:ABC-type glutathione S-conjugate transporter activity"/>
    <property type="evidence" value="ECO:0007669"/>
    <property type="project" value="UniProtKB-EC"/>
</dbReference>
<comment type="catalytic activity">
    <reaction evidence="24">
        <text>prostaglandin E1(in) + ATP + H2O = prostaglandin E1(out) + ADP + phosphate + H(+)</text>
        <dbReference type="Rhea" id="RHEA:66392"/>
        <dbReference type="ChEBI" id="CHEBI:15377"/>
        <dbReference type="ChEBI" id="CHEBI:15378"/>
        <dbReference type="ChEBI" id="CHEBI:30616"/>
        <dbReference type="ChEBI" id="CHEBI:43474"/>
        <dbReference type="ChEBI" id="CHEBI:57397"/>
        <dbReference type="ChEBI" id="CHEBI:456216"/>
    </reaction>
    <physiologicalReaction direction="left-to-right" evidence="24">
        <dbReference type="Rhea" id="RHEA:66393"/>
    </physiologicalReaction>
</comment>
<dbReference type="EC" id="7.6.2.3" evidence="15"/>
<evidence type="ECO:0000256" key="22">
    <source>
        <dbReference type="ARBA" id="ARBA00050117"/>
    </source>
</evidence>
<dbReference type="GO" id="GO:0006869">
    <property type="term" value="P:lipid transport"/>
    <property type="evidence" value="ECO:0007669"/>
    <property type="project" value="UniProtKB-KW"/>
</dbReference>
<dbReference type="Proteomes" id="UP000838412">
    <property type="component" value="Chromosome 14"/>
</dbReference>
<comment type="catalytic activity">
    <reaction evidence="33">
        <text>glycodeoxycholate(in) + glutathione(in) + ATP + H2O = glycodeoxycholate(out) + glutathione(out) + ADP + phosphate + H(+)</text>
        <dbReference type="Rhea" id="RHEA:66380"/>
        <dbReference type="ChEBI" id="CHEBI:15377"/>
        <dbReference type="ChEBI" id="CHEBI:15378"/>
        <dbReference type="ChEBI" id="CHEBI:30616"/>
        <dbReference type="ChEBI" id="CHEBI:43474"/>
        <dbReference type="ChEBI" id="CHEBI:57925"/>
        <dbReference type="ChEBI" id="CHEBI:82982"/>
        <dbReference type="ChEBI" id="CHEBI:456216"/>
    </reaction>
    <physiologicalReaction direction="left-to-right" evidence="33">
        <dbReference type="Rhea" id="RHEA:66381"/>
    </physiologicalReaction>
</comment>
<dbReference type="CDD" id="cd03244">
    <property type="entry name" value="ABCC_MRP_domain2"/>
    <property type="match status" value="1"/>
</dbReference>
<keyword evidence="8 37" id="KW-0812">Transmembrane</keyword>
<evidence type="ECO:0000256" key="4">
    <source>
        <dbReference type="ARBA" id="ARBA00009726"/>
    </source>
</evidence>
<keyword evidence="14 37" id="KW-0472">Membrane</keyword>
<feature type="transmembrane region" description="Helical" evidence="37">
    <location>
        <begin position="879"/>
        <end position="898"/>
    </location>
</feature>
<dbReference type="FunFam" id="3.40.50.300:FF:000163">
    <property type="entry name" value="Multidrug resistance-associated protein member 4"/>
    <property type="match status" value="1"/>
</dbReference>
<keyword evidence="41" id="KW-1185">Reference proteome</keyword>
<keyword evidence="11" id="KW-1278">Translocase</keyword>
<comment type="catalytic activity">
    <reaction evidence="20">
        <text>an S-substituted glutathione(in) + ATP + H2O = an S-substituted glutathione(out) + ADP + phosphate + H(+)</text>
        <dbReference type="Rhea" id="RHEA:19121"/>
        <dbReference type="ChEBI" id="CHEBI:15377"/>
        <dbReference type="ChEBI" id="CHEBI:15378"/>
        <dbReference type="ChEBI" id="CHEBI:30616"/>
        <dbReference type="ChEBI" id="CHEBI:43474"/>
        <dbReference type="ChEBI" id="CHEBI:90779"/>
        <dbReference type="ChEBI" id="CHEBI:456216"/>
        <dbReference type="EC" id="7.6.2.3"/>
    </reaction>
    <physiologicalReaction direction="left-to-right" evidence="20">
        <dbReference type="Rhea" id="RHEA:19122"/>
    </physiologicalReaction>
</comment>
<evidence type="ECO:0000256" key="9">
    <source>
        <dbReference type="ARBA" id="ARBA00022741"/>
    </source>
</evidence>
<dbReference type="Pfam" id="PF00664">
    <property type="entry name" value="ABC_membrane"/>
    <property type="match status" value="2"/>
</dbReference>
<comment type="catalytic activity">
    <reaction evidence="22">
        <text>tauroursodeoxycholate(in) + glutathione(in) + ATP + H2O = tauroursodeoxycholate(out) + glutathione(out) + ADP + phosphate + H(+)</text>
        <dbReference type="Rhea" id="RHEA:66420"/>
        <dbReference type="ChEBI" id="CHEBI:15377"/>
        <dbReference type="ChEBI" id="CHEBI:15378"/>
        <dbReference type="ChEBI" id="CHEBI:30616"/>
        <dbReference type="ChEBI" id="CHEBI:43474"/>
        <dbReference type="ChEBI" id="CHEBI:57925"/>
        <dbReference type="ChEBI" id="CHEBI:132028"/>
        <dbReference type="ChEBI" id="CHEBI:456216"/>
    </reaction>
    <physiologicalReaction direction="left-to-right" evidence="22">
        <dbReference type="Rhea" id="RHEA:66421"/>
    </physiologicalReaction>
</comment>
<evidence type="ECO:0000256" key="13">
    <source>
        <dbReference type="ARBA" id="ARBA00023055"/>
    </source>
</evidence>
<comment type="catalytic activity">
    <reaction evidence="27">
        <text>prostaglandin E2(in) + ATP + H2O = prostaglandin E2(out) + ADP + phosphate + H(+)</text>
        <dbReference type="Rhea" id="RHEA:66388"/>
        <dbReference type="ChEBI" id="CHEBI:15377"/>
        <dbReference type="ChEBI" id="CHEBI:15378"/>
        <dbReference type="ChEBI" id="CHEBI:30616"/>
        <dbReference type="ChEBI" id="CHEBI:43474"/>
        <dbReference type="ChEBI" id="CHEBI:456216"/>
        <dbReference type="ChEBI" id="CHEBI:606564"/>
    </reaction>
    <physiologicalReaction direction="left-to-right" evidence="27">
        <dbReference type="Rhea" id="RHEA:66389"/>
    </physiologicalReaction>
</comment>
<dbReference type="SUPFAM" id="SSF90123">
    <property type="entry name" value="ABC transporter transmembrane region"/>
    <property type="match status" value="2"/>
</dbReference>
<comment type="subcellular location">
    <subcellularLocation>
        <location evidence="2">Apical cell membrane</location>
        <topology evidence="2">Multi-pass membrane protein</topology>
    </subcellularLocation>
    <subcellularLocation>
        <location evidence="3">Basolateral cell membrane</location>
        <topology evidence="3">Multi-pass membrane protein</topology>
    </subcellularLocation>
</comment>
<comment type="catalytic activity">
    <reaction evidence="25">
        <text>cholate(in) + glutathione(in) + ATP + H2O = cholate(out) + glutathione(out) + ADP + phosphate + H(+)</text>
        <dbReference type="Rhea" id="RHEA:66396"/>
        <dbReference type="ChEBI" id="CHEBI:15377"/>
        <dbReference type="ChEBI" id="CHEBI:15378"/>
        <dbReference type="ChEBI" id="CHEBI:29747"/>
        <dbReference type="ChEBI" id="CHEBI:30616"/>
        <dbReference type="ChEBI" id="CHEBI:43474"/>
        <dbReference type="ChEBI" id="CHEBI:57925"/>
        <dbReference type="ChEBI" id="CHEBI:456216"/>
    </reaction>
    <physiologicalReaction direction="left-to-right" evidence="25">
        <dbReference type="Rhea" id="RHEA:66397"/>
    </physiologicalReaction>
</comment>
<evidence type="ECO:0000256" key="28">
    <source>
        <dbReference type="ARBA" id="ARBA00051304"/>
    </source>
</evidence>
<comment type="similarity">
    <text evidence="4">Belongs to the ABC transporter superfamily. ABCC family. Conjugate transporter (TC 3.A.1.208) subfamily.</text>
</comment>
<dbReference type="SMART" id="SM00382">
    <property type="entry name" value="AAA"/>
    <property type="match status" value="2"/>
</dbReference>
<evidence type="ECO:0000256" key="30">
    <source>
        <dbReference type="ARBA" id="ARBA00051624"/>
    </source>
</evidence>
<comment type="catalytic activity">
    <reaction evidence="30">
        <text>glycochenodeoxycholate(in) + glutathione(in) + ATP + H2O = glycochenodeoxycholate(out) + glutathione(out) + ADP + phosphate + H(+)</text>
        <dbReference type="Rhea" id="RHEA:66408"/>
        <dbReference type="ChEBI" id="CHEBI:15377"/>
        <dbReference type="ChEBI" id="CHEBI:15378"/>
        <dbReference type="ChEBI" id="CHEBI:30616"/>
        <dbReference type="ChEBI" id="CHEBI:36252"/>
        <dbReference type="ChEBI" id="CHEBI:43474"/>
        <dbReference type="ChEBI" id="CHEBI:57925"/>
        <dbReference type="ChEBI" id="CHEBI:456216"/>
    </reaction>
    <physiologicalReaction direction="left-to-right" evidence="30">
        <dbReference type="Rhea" id="RHEA:66409"/>
    </physiologicalReaction>
</comment>
<evidence type="ECO:0000256" key="18">
    <source>
        <dbReference type="ARBA" id="ARBA00047523"/>
    </source>
</evidence>
<evidence type="ECO:0000256" key="33">
    <source>
        <dbReference type="ARBA" id="ARBA00052647"/>
    </source>
</evidence>
<feature type="transmembrane region" description="Helical" evidence="37">
    <location>
        <begin position="709"/>
        <end position="730"/>
    </location>
</feature>
<keyword evidence="10" id="KW-0067">ATP-binding</keyword>
<evidence type="ECO:0000256" key="37">
    <source>
        <dbReference type="SAM" id="Phobius"/>
    </source>
</evidence>
<comment type="catalytic activity">
    <reaction evidence="16">
        <text>ATP + H2O + xenobioticSide 1 = ADP + phosphate + xenobioticSide 2.</text>
        <dbReference type="EC" id="7.6.2.2"/>
    </reaction>
</comment>
<evidence type="ECO:0000256" key="25">
    <source>
        <dbReference type="ARBA" id="ARBA00051057"/>
    </source>
</evidence>
<dbReference type="GO" id="GO:0008559">
    <property type="term" value="F:ABC-type xenobiotic transporter activity"/>
    <property type="evidence" value="ECO:0007669"/>
    <property type="project" value="UniProtKB-EC"/>
</dbReference>
<feature type="domain" description="ABC transmembrane type-1" evidence="39">
    <location>
        <begin position="93"/>
        <end position="373"/>
    </location>
</feature>
<organism evidence="40 41">
    <name type="scientific">Branchiostoma lanceolatum</name>
    <name type="common">Common lancelet</name>
    <name type="synonym">Amphioxus lanceolatum</name>
    <dbReference type="NCBI Taxonomy" id="7740"/>
    <lineage>
        <taxon>Eukaryota</taxon>
        <taxon>Metazoa</taxon>
        <taxon>Chordata</taxon>
        <taxon>Cephalochordata</taxon>
        <taxon>Leptocardii</taxon>
        <taxon>Amphioxiformes</taxon>
        <taxon>Branchiostomatidae</taxon>
        <taxon>Branchiostoma</taxon>
    </lineage>
</organism>
<dbReference type="FunFam" id="1.20.1560.10:FF:000014">
    <property type="entry name" value="Multidrug resistance-associated protein member 4"/>
    <property type="match status" value="1"/>
</dbReference>
<evidence type="ECO:0000313" key="40">
    <source>
        <dbReference type="EMBL" id="CAH1245127.1"/>
    </source>
</evidence>
<feature type="transmembrane region" description="Helical" evidence="37">
    <location>
        <begin position="344"/>
        <end position="369"/>
    </location>
</feature>
<keyword evidence="6" id="KW-0813">Transport</keyword>
<dbReference type="OrthoDB" id="6500128at2759"/>
<dbReference type="PROSITE" id="PS00211">
    <property type="entry name" value="ABC_TRANSPORTER_1"/>
    <property type="match status" value="2"/>
</dbReference>
<evidence type="ECO:0000256" key="23">
    <source>
        <dbReference type="ARBA" id="ARBA00050626"/>
    </source>
</evidence>
<evidence type="ECO:0000256" key="14">
    <source>
        <dbReference type="ARBA" id="ARBA00023136"/>
    </source>
</evidence>
<dbReference type="PROSITE" id="PS50929">
    <property type="entry name" value="ABC_TM1F"/>
    <property type="match status" value="2"/>
</dbReference>
<comment type="cofactor">
    <cofactor evidence="1">
        <name>Mg(2+)</name>
        <dbReference type="ChEBI" id="CHEBI:18420"/>
    </cofactor>
</comment>
<evidence type="ECO:0000256" key="36">
    <source>
        <dbReference type="ARBA" id="ARBA00082792"/>
    </source>
</evidence>
<keyword evidence="9" id="KW-0547">Nucleotide-binding</keyword>
<dbReference type="CDD" id="cd18601">
    <property type="entry name" value="ABC_6TM_MRP4_D2_like"/>
    <property type="match status" value="1"/>
</dbReference>
<evidence type="ECO:0000256" key="19">
    <source>
        <dbReference type="ARBA" id="ARBA00047576"/>
    </source>
</evidence>
<dbReference type="GO" id="GO:0005524">
    <property type="term" value="F:ATP binding"/>
    <property type="evidence" value="ECO:0007669"/>
    <property type="project" value="UniProtKB-KW"/>
</dbReference>
<keyword evidence="12 37" id="KW-1133">Transmembrane helix</keyword>
<evidence type="ECO:0000256" key="3">
    <source>
        <dbReference type="ARBA" id="ARBA00004554"/>
    </source>
</evidence>
<dbReference type="InterPro" id="IPR011527">
    <property type="entry name" value="ABC1_TM_dom"/>
</dbReference>
<comment type="catalytic activity">
    <reaction evidence="18">
        <text>leukotriene C4(in) + ATP + H2O = leukotriene C4(out) + ADP + phosphate + H(+)</text>
        <dbReference type="Rhea" id="RHEA:38963"/>
        <dbReference type="ChEBI" id="CHEBI:15377"/>
        <dbReference type="ChEBI" id="CHEBI:15378"/>
        <dbReference type="ChEBI" id="CHEBI:30616"/>
        <dbReference type="ChEBI" id="CHEBI:43474"/>
        <dbReference type="ChEBI" id="CHEBI:57973"/>
        <dbReference type="ChEBI" id="CHEBI:456216"/>
    </reaction>
    <physiologicalReaction direction="left-to-right" evidence="18">
        <dbReference type="Rhea" id="RHEA:38964"/>
    </physiologicalReaction>
</comment>
<evidence type="ECO:0000259" key="39">
    <source>
        <dbReference type="PROSITE" id="PS50929"/>
    </source>
</evidence>
<dbReference type="InterPro" id="IPR036640">
    <property type="entry name" value="ABC1_TM_sf"/>
</dbReference>
<evidence type="ECO:0000256" key="2">
    <source>
        <dbReference type="ARBA" id="ARBA00004424"/>
    </source>
</evidence>
<feature type="domain" description="ABC transmembrane type-1" evidence="39">
    <location>
        <begin position="717"/>
        <end position="1021"/>
    </location>
</feature>
<evidence type="ECO:0000256" key="34">
    <source>
        <dbReference type="ARBA" id="ARBA00052963"/>
    </source>
</evidence>
<dbReference type="GO" id="GO:0016324">
    <property type="term" value="C:apical plasma membrane"/>
    <property type="evidence" value="ECO:0007669"/>
    <property type="project" value="UniProtKB-SubCell"/>
</dbReference>
<comment type="catalytic activity">
    <reaction evidence="21">
        <text>urate(in) + ATP + H2O = urate(out) + ADP + phosphate + H(+)</text>
        <dbReference type="Rhea" id="RHEA:16461"/>
        <dbReference type="ChEBI" id="CHEBI:15377"/>
        <dbReference type="ChEBI" id="CHEBI:15378"/>
        <dbReference type="ChEBI" id="CHEBI:17775"/>
        <dbReference type="ChEBI" id="CHEBI:30616"/>
        <dbReference type="ChEBI" id="CHEBI:43474"/>
        <dbReference type="ChEBI" id="CHEBI:456216"/>
    </reaction>
    <physiologicalReaction direction="left-to-right" evidence="21">
        <dbReference type="Rhea" id="RHEA:16462"/>
    </physiologicalReaction>
</comment>
<gene>
    <name evidence="40" type="primary">ABCC4</name>
    <name evidence="40" type="ORF">BLAG_LOCUS7561</name>
</gene>
<dbReference type="SUPFAM" id="SSF52540">
    <property type="entry name" value="P-loop containing nucleoside triphosphate hydrolases"/>
    <property type="match status" value="2"/>
</dbReference>
<dbReference type="GO" id="GO:0016887">
    <property type="term" value="F:ATP hydrolysis activity"/>
    <property type="evidence" value="ECO:0007669"/>
    <property type="project" value="InterPro"/>
</dbReference>
<feature type="transmembrane region" description="Helical" evidence="37">
    <location>
        <begin position="204"/>
        <end position="226"/>
    </location>
</feature>
<keyword evidence="7" id="KW-1003">Cell membrane</keyword>
<dbReference type="GO" id="GO:0016323">
    <property type="term" value="C:basolateral plasma membrane"/>
    <property type="evidence" value="ECO:0007669"/>
    <property type="project" value="UniProtKB-SubCell"/>
</dbReference>
<evidence type="ECO:0000256" key="35">
    <source>
        <dbReference type="ARBA" id="ARBA00062847"/>
    </source>
</evidence>
<comment type="catalytic activity">
    <reaction evidence="29">
        <text>3',5'-cyclic AMP(in) + ATP + H2O = 3',5'-cyclic AMP(out) + ADP + phosphate + H(+)</text>
        <dbReference type="Rhea" id="RHEA:66184"/>
        <dbReference type="ChEBI" id="CHEBI:15377"/>
        <dbReference type="ChEBI" id="CHEBI:15378"/>
        <dbReference type="ChEBI" id="CHEBI:30616"/>
        <dbReference type="ChEBI" id="CHEBI:43474"/>
        <dbReference type="ChEBI" id="CHEBI:58165"/>
        <dbReference type="ChEBI" id="CHEBI:456216"/>
    </reaction>
    <physiologicalReaction direction="left-to-right" evidence="29">
        <dbReference type="Rhea" id="RHEA:66185"/>
    </physiologicalReaction>
</comment>
<sequence length="1347" mass="151435">MDNSVKIVKPNPIEKANVFSKLFFWWLNPLFYTGYKRRLDERDMYNVQYEDSSQKQSDDLEREWNKELQKREKNQRPSLLRAVLRCYAPGWSLLGIIAFIEEAIKVVSPVLLGKLVEYFSPDTNMSLGEAYGYAAGLSACAMALAVIHHPYFYGVSVYGWRLRVACCSLIHKKSLKLSNKAMTQTTTGQIVNLLSNDVNRFDQAILFLHYLWIGPLQCIAVVVLLWEDLGVAGLIGSAVLLISLPIQSILGKTFAKIRAETAKRTDNRVRTMNEIISAIRVIKMYTWEKPFSKLIAQYRKLEVDKVLQSSYCQSFNSGFFFCASKVILFFTFLSYVLLGNTIVASKVFVAITLFNAIRLTISLFIPFAVQKGSEGHISIKRIQTFLLLDEVETAQPTAPDPAVQPRPEDCQVTVTGVTASWDESLEPPTLRNINFEVKPGELVAVIGPVGAGKSSILSAILRELPVTSGEIKVQGRLAYASQVPWIFSGSVQQNILFGKEMEREKYQKVIKACALQKDLTLLPHGDQTLVGDRGIMLSGGQKARINLARAVYHDADIYLLDDPLSAVDAEVGKHLFDRCIQGTLKDKPRILVTHQLQYLQSANKILILKEGEQLTLGTYQELMQSGVDFAELLQSNEEEEPGEEHGILGIDGGLRRRTRTISSCSKDGRALSAVSLDKIKLDEKAPQLEDEDRREGVVGWSVYKDYSTAGTGIGGIVLAVFLNIAAQALFIGTDWWMAYWAQEEEDYYRATRRATTLPTNGVNTTSPYNMTIPRVDVNRNIYVLAGTTGALVLFSIFRSAWMFILCIKSSQVLHDRMFNSVVRAPILFFDSNPVGRILNRFSKDLGHLDDLLPATILDVVVIMMQVLGGVILAGVINPWVFIPVVPVVLLLVVIRRYYMRTSRDIKRLEATTRSPVFSHLSATLQGLWTIRAFGAQESFQQEFHAHQDLHSEAWFLFLAASRWFGIRMDWLAAIFITAVAFCCVLAAQSLDSGLVGLSLSYALILMGGFQWGVRQSAECETLMTSAERIIEYSKLDLEPPLENDYNLPPNWPVHGIITFEGVSFTYSPDSPKVLKNLYGCIRAKEKVGIVGRTGAGKSSLMQMLFRMAEPRGLLMIDGIDITKLGVHDLRRRISVIPQDPVLFSGSLRNNLDPFREFTDNQLWGALEEVQLKQVVEELPGKLESELAESGTNFSVGQRQLVCLARALLRKNRILIIDEATANVDPRTDQLIQQTIRHKFRHCTVLTIAHRLNTIIDMDRIMVIDEGRIREFDEAHDLLQREGGLFAKMLDQVGGRAAAELREKAENLYKLRHKNDEIWDQIKDSQRIHLANYLPSSGYTHIQIETNV</sequence>
<evidence type="ECO:0000256" key="20">
    <source>
        <dbReference type="ARBA" id="ARBA00048007"/>
    </source>
</evidence>
<evidence type="ECO:0000256" key="32">
    <source>
        <dbReference type="ARBA" id="ARBA00052534"/>
    </source>
</evidence>
<comment type="subunit">
    <text evidence="35">Interacts (via PDZ-binding motif) with SNX27 (via PDZ domain); this interaction accelerates MRP4 internalization.</text>
</comment>